<reference evidence="4 5" key="1">
    <citation type="submission" date="2018-10" db="EMBL/GenBank/DDBJ databases">
        <title>Notoacmeibacter sp. M2BS9Y-3-1, whole genome shotgun sequence.</title>
        <authorList>
            <person name="Tuo L."/>
        </authorList>
    </citation>
    <scope>NUCLEOTIDE SEQUENCE [LARGE SCALE GENOMIC DNA]</scope>
    <source>
        <strain evidence="4 5">M2BS9Y-3-1</strain>
    </source>
</reference>
<dbReference type="SUPFAM" id="SSF54637">
    <property type="entry name" value="Thioesterase/thiol ester dehydrase-isomerase"/>
    <property type="match status" value="1"/>
</dbReference>
<dbReference type="Proteomes" id="UP000281094">
    <property type="component" value="Unassembled WGS sequence"/>
</dbReference>
<dbReference type="NCBIfam" id="TIGR00369">
    <property type="entry name" value="unchar_dom_1"/>
    <property type="match status" value="1"/>
</dbReference>
<evidence type="ECO:0000256" key="2">
    <source>
        <dbReference type="ARBA" id="ARBA00022801"/>
    </source>
</evidence>
<dbReference type="RefSeq" id="WP_121644562.1">
    <property type="nucleotide sequence ID" value="NZ_RCWN01000001.1"/>
</dbReference>
<evidence type="ECO:0000259" key="3">
    <source>
        <dbReference type="Pfam" id="PF03061"/>
    </source>
</evidence>
<dbReference type="CDD" id="cd03443">
    <property type="entry name" value="PaaI_thioesterase"/>
    <property type="match status" value="1"/>
</dbReference>
<dbReference type="InterPro" id="IPR039298">
    <property type="entry name" value="ACOT13"/>
</dbReference>
<dbReference type="GO" id="GO:0047617">
    <property type="term" value="F:fatty acyl-CoA hydrolase activity"/>
    <property type="evidence" value="ECO:0007669"/>
    <property type="project" value="InterPro"/>
</dbReference>
<dbReference type="PANTHER" id="PTHR21660">
    <property type="entry name" value="THIOESTERASE SUPERFAMILY MEMBER-RELATED"/>
    <property type="match status" value="1"/>
</dbReference>
<comment type="caution">
    <text evidence="4">The sequence shown here is derived from an EMBL/GenBank/DDBJ whole genome shotgun (WGS) entry which is preliminary data.</text>
</comment>
<dbReference type="InterPro" id="IPR003736">
    <property type="entry name" value="PAAI_dom"/>
</dbReference>
<keyword evidence="2" id="KW-0378">Hydrolase</keyword>
<dbReference type="InterPro" id="IPR006683">
    <property type="entry name" value="Thioestr_dom"/>
</dbReference>
<sequence length="173" mass="18655">MNDVQLRKKLDELKAGEWNPVSPDTPYEKSALEMFQGMIAGELPPPPIGQSMDFLMSEAEEGHVVFVGWPAAAHLNPMGTVHGGWAATIMDSALACAVHSTCPAGRASTTVEMKLNYLRPIVPDSGMYRCEATIVQAGRTLGIAEARLTGPDGKLYAFGTETCMIFDLPSRND</sequence>
<dbReference type="EMBL" id="RCWN01000001">
    <property type="protein sequence ID" value="RLQ87593.1"/>
    <property type="molecule type" value="Genomic_DNA"/>
</dbReference>
<evidence type="ECO:0000313" key="5">
    <source>
        <dbReference type="Proteomes" id="UP000281094"/>
    </source>
</evidence>
<keyword evidence="5" id="KW-1185">Reference proteome</keyword>
<dbReference type="AlphaFoldDB" id="A0A3L7JA71"/>
<proteinExistence type="inferred from homology"/>
<dbReference type="InterPro" id="IPR029069">
    <property type="entry name" value="HotDog_dom_sf"/>
</dbReference>
<dbReference type="Gene3D" id="3.10.129.10">
    <property type="entry name" value="Hotdog Thioesterase"/>
    <property type="match status" value="1"/>
</dbReference>
<organism evidence="4 5">
    <name type="scientific">Notoacmeibacter ruber</name>
    <dbReference type="NCBI Taxonomy" id="2670375"/>
    <lineage>
        <taxon>Bacteria</taxon>
        <taxon>Pseudomonadati</taxon>
        <taxon>Pseudomonadota</taxon>
        <taxon>Alphaproteobacteria</taxon>
        <taxon>Hyphomicrobiales</taxon>
        <taxon>Notoacmeibacteraceae</taxon>
        <taxon>Notoacmeibacter</taxon>
    </lineage>
</organism>
<protein>
    <submittedName>
        <fullName evidence="4">PaaI family thioesterase</fullName>
    </submittedName>
</protein>
<feature type="domain" description="Thioesterase" evidence="3">
    <location>
        <begin position="78"/>
        <end position="155"/>
    </location>
</feature>
<dbReference type="PANTHER" id="PTHR21660:SF1">
    <property type="entry name" value="ACYL-COENZYME A THIOESTERASE 13"/>
    <property type="match status" value="1"/>
</dbReference>
<accession>A0A3L7JA71</accession>
<gene>
    <name evidence="4" type="ORF">D8780_04620</name>
</gene>
<comment type="similarity">
    <text evidence="1">Belongs to the thioesterase PaaI family.</text>
</comment>
<evidence type="ECO:0000256" key="1">
    <source>
        <dbReference type="ARBA" id="ARBA00008324"/>
    </source>
</evidence>
<evidence type="ECO:0000313" key="4">
    <source>
        <dbReference type="EMBL" id="RLQ87593.1"/>
    </source>
</evidence>
<dbReference type="Pfam" id="PF03061">
    <property type="entry name" value="4HBT"/>
    <property type="match status" value="1"/>
</dbReference>
<name>A0A3L7JA71_9HYPH</name>